<reference evidence="13" key="1">
    <citation type="submission" date="2022-01" db="EMBL/GenBank/DDBJ databases">
        <title>Nocardioidaceae gen. sp. A5X3R13.</title>
        <authorList>
            <person name="Lopez Marin M.A."/>
            <person name="Uhlik O."/>
        </authorList>
    </citation>
    <scope>NUCLEOTIDE SEQUENCE</scope>
    <source>
        <strain evidence="13">A5X3R13</strain>
    </source>
</reference>
<dbReference type="InterPro" id="IPR005110">
    <property type="entry name" value="MoeA_linker/N"/>
</dbReference>
<dbReference type="SUPFAM" id="SSF53218">
    <property type="entry name" value="Molybdenum cofactor biosynthesis proteins"/>
    <property type="match status" value="1"/>
</dbReference>
<dbReference type="KEGG" id="sgrg:L0C25_06070"/>
<evidence type="ECO:0000256" key="11">
    <source>
        <dbReference type="RuleBase" id="RU365090"/>
    </source>
</evidence>
<dbReference type="GO" id="GO:0046872">
    <property type="term" value="F:metal ion binding"/>
    <property type="evidence" value="ECO:0007669"/>
    <property type="project" value="UniProtKB-UniRule"/>
</dbReference>
<dbReference type="EC" id="2.10.1.1" evidence="11"/>
<evidence type="ECO:0000256" key="7">
    <source>
        <dbReference type="ARBA" id="ARBA00022723"/>
    </source>
</evidence>
<dbReference type="Proteomes" id="UP001164390">
    <property type="component" value="Chromosome"/>
</dbReference>
<dbReference type="SUPFAM" id="SSF63882">
    <property type="entry name" value="MoeA N-terminal region -like"/>
    <property type="match status" value="1"/>
</dbReference>
<gene>
    <name evidence="13" type="ORF">L0C25_06070</name>
</gene>
<comment type="similarity">
    <text evidence="4 11">Belongs to the MoeA family.</text>
</comment>
<dbReference type="Gene3D" id="2.40.340.10">
    <property type="entry name" value="MoeA, C-terminal, domain IV"/>
    <property type="match status" value="1"/>
</dbReference>
<dbReference type="CDD" id="cd00887">
    <property type="entry name" value="MoeA"/>
    <property type="match status" value="1"/>
</dbReference>
<sequence length="417" mass="43845">MAPASGHATEGMLSVEDHLRNVLERLGPLQPYDQSLLEAFDLPVCEDIESPIDLPQFTNSAMDGYAVRHADVEGATDDRPAVLPVVGESAAGSATSYALSPGSAIKIMTGAPVPSGADTVIPVEATDGGDGQVAVYEDRRRGAHIRPAAEDVRVGDLVLEEGAILGAREIGLLASLGRSHIRARPRPRVVVMSTGSELREPGQEVGADTIYDGNSYMLAAAARAAGAISYRVGIVPDSPDDFAAALSDQLVRADLVVTSGGVSMGDYDVVKETLSRLGTVDFVQIAMQPGKPQGFGFVGDERTPILTLPGNPVSAYVSFEVFGVPALRRMMGRLPYRRPLVQAMLAEDIASPDGKRQYVRAHFEVNHRGAKVTPVGGSGSHLIGGLAGANALIVVDEDETALNMGDTANVLVLDQNF</sequence>
<keyword evidence="6 11" id="KW-0808">Transferase</keyword>
<dbReference type="InterPro" id="IPR036688">
    <property type="entry name" value="MoeA_C_domain_IV_sf"/>
</dbReference>
<dbReference type="NCBIfam" id="TIGR00177">
    <property type="entry name" value="molyb_syn"/>
    <property type="match status" value="1"/>
</dbReference>
<dbReference type="GO" id="GO:0005829">
    <property type="term" value="C:cytosol"/>
    <property type="evidence" value="ECO:0007669"/>
    <property type="project" value="TreeGrafter"/>
</dbReference>
<dbReference type="RefSeq" id="WP_271635544.1">
    <property type="nucleotide sequence ID" value="NZ_CP094970.1"/>
</dbReference>
<dbReference type="Pfam" id="PF00994">
    <property type="entry name" value="MoCF_biosynth"/>
    <property type="match status" value="1"/>
</dbReference>
<name>A0AA46TK87_9ACTN</name>
<organism evidence="13 14">
    <name type="scientific">Solicola gregarius</name>
    <dbReference type="NCBI Taxonomy" id="2908642"/>
    <lineage>
        <taxon>Bacteria</taxon>
        <taxon>Bacillati</taxon>
        <taxon>Actinomycetota</taxon>
        <taxon>Actinomycetes</taxon>
        <taxon>Propionibacteriales</taxon>
        <taxon>Nocardioidaceae</taxon>
        <taxon>Solicola</taxon>
    </lineage>
</organism>
<dbReference type="Gene3D" id="2.170.190.11">
    <property type="entry name" value="Molybdopterin biosynthesis moea protein, domain 3"/>
    <property type="match status" value="1"/>
</dbReference>
<dbReference type="EMBL" id="CP094970">
    <property type="protein sequence ID" value="UYM06635.1"/>
    <property type="molecule type" value="Genomic_DNA"/>
</dbReference>
<evidence type="ECO:0000256" key="6">
    <source>
        <dbReference type="ARBA" id="ARBA00022679"/>
    </source>
</evidence>
<dbReference type="Gene3D" id="3.40.980.10">
    <property type="entry name" value="MoaB/Mog-like domain"/>
    <property type="match status" value="1"/>
</dbReference>
<dbReference type="SMART" id="SM00852">
    <property type="entry name" value="MoCF_biosynth"/>
    <property type="match status" value="1"/>
</dbReference>
<keyword evidence="8 11" id="KW-0460">Magnesium</keyword>
<protein>
    <recommendedName>
        <fullName evidence="11">Molybdopterin molybdenumtransferase</fullName>
        <ecNumber evidence="11">2.10.1.1</ecNumber>
    </recommendedName>
</protein>
<comment type="pathway">
    <text evidence="3 11">Cofactor biosynthesis; molybdopterin biosynthesis.</text>
</comment>
<dbReference type="GO" id="GO:0061599">
    <property type="term" value="F:molybdopterin molybdotransferase activity"/>
    <property type="evidence" value="ECO:0007669"/>
    <property type="project" value="UniProtKB-UniRule"/>
</dbReference>
<dbReference type="InterPro" id="IPR036425">
    <property type="entry name" value="MoaB/Mog-like_dom_sf"/>
</dbReference>
<feature type="domain" description="MoaB/Mog" evidence="12">
    <location>
        <begin position="190"/>
        <end position="329"/>
    </location>
</feature>
<dbReference type="NCBIfam" id="NF045515">
    <property type="entry name" value="Glp_gephyrin"/>
    <property type="match status" value="1"/>
</dbReference>
<evidence type="ECO:0000256" key="5">
    <source>
        <dbReference type="ARBA" id="ARBA00022505"/>
    </source>
</evidence>
<dbReference type="InterPro" id="IPR036135">
    <property type="entry name" value="MoeA_linker/N_sf"/>
</dbReference>
<dbReference type="InterPro" id="IPR038987">
    <property type="entry name" value="MoeA-like"/>
</dbReference>
<dbReference type="FunFam" id="2.170.190.11:FF:000001">
    <property type="entry name" value="Molybdopterin molybdenumtransferase"/>
    <property type="match status" value="1"/>
</dbReference>
<keyword evidence="14" id="KW-1185">Reference proteome</keyword>
<evidence type="ECO:0000256" key="8">
    <source>
        <dbReference type="ARBA" id="ARBA00022842"/>
    </source>
</evidence>
<evidence type="ECO:0000256" key="2">
    <source>
        <dbReference type="ARBA" id="ARBA00002901"/>
    </source>
</evidence>
<evidence type="ECO:0000256" key="4">
    <source>
        <dbReference type="ARBA" id="ARBA00010763"/>
    </source>
</evidence>
<dbReference type="InterPro" id="IPR005111">
    <property type="entry name" value="MoeA_C_domain_IV"/>
</dbReference>
<keyword evidence="5 11" id="KW-0500">Molybdenum</keyword>
<keyword evidence="9 11" id="KW-0501">Molybdenum cofactor biosynthesis</keyword>
<evidence type="ECO:0000313" key="13">
    <source>
        <dbReference type="EMBL" id="UYM06635.1"/>
    </source>
</evidence>
<dbReference type="InterPro" id="IPR001453">
    <property type="entry name" value="MoaB/Mog_dom"/>
</dbReference>
<evidence type="ECO:0000256" key="3">
    <source>
        <dbReference type="ARBA" id="ARBA00005046"/>
    </source>
</evidence>
<dbReference type="PANTHER" id="PTHR10192:SF5">
    <property type="entry name" value="GEPHYRIN"/>
    <property type="match status" value="1"/>
</dbReference>
<dbReference type="PANTHER" id="PTHR10192">
    <property type="entry name" value="MOLYBDOPTERIN BIOSYNTHESIS PROTEIN"/>
    <property type="match status" value="1"/>
</dbReference>
<keyword evidence="7 11" id="KW-0479">Metal-binding</keyword>
<comment type="cofactor">
    <cofactor evidence="1 11">
        <name>Mg(2+)</name>
        <dbReference type="ChEBI" id="CHEBI:18420"/>
    </cofactor>
</comment>
<evidence type="ECO:0000259" key="12">
    <source>
        <dbReference type="SMART" id="SM00852"/>
    </source>
</evidence>
<dbReference type="Gene3D" id="3.90.105.10">
    <property type="entry name" value="Molybdopterin biosynthesis moea protein, domain 2"/>
    <property type="match status" value="1"/>
</dbReference>
<proteinExistence type="inferred from homology"/>
<evidence type="ECO:0000256" key="9">
    <source>
        <dbReference type="ARBA" id="ARBA00023150"/>
    </source>
</evidence>
<dbReference type="Pfam" id="PF03454">
    <property type="entry name" value="MoeA_C"/>
    <property type="match status" value="1"/>
</dbReference>
<comment type="catalytic activity">
    <reaction evidence="10">
        <text>adenylyl-molybdopterin + molybdate = Mo-molybdopterin + AMP + H(+)</text>
        <dbReference type="Rhea" id="RHEA:35047"/>
        <dbReference type="ChEBI" id="CHEBI:15378"/>
        <dbReference type="ChEBI" id="CHEBI:36264"/>
        <dbReference type="ChEBI" id="CHEBI:62727"/>
        <dbReference type="ChEBI" id="CHEBI:71302"/>
        <dbReference type="ChEBI" id="CHEBI:456215"/>
        <dbReference type="EC" id="2.10.1.1"/>
    </reaction>
</comment>
<evidence type="ECO:0000313" key="14">
    <source>
        <dbReference type="Proteomes" id="UP001164390"/>
    </source>
</evidence>
<dbReference type="SUPFAM" id="SSF63867">
    <property type="entry name" value="MoeA C-terminal domain-like"/>
    <property type="match status" value="1"/>
</dbReference>
<comment type="function">
    <text evidence="2 11">Catalyzes the insertion of molybdate into adenylated molybdopterin with the concomitant release of AMP.</text>
</comment>
<dbReference type="FunFam" id="3.40.980.10:FF:000004">
    <property type="entry name" value="Molybdopterin molybdenumtransferase"/>
    <property type="match status" value="1"/>
</dbReference>
<evidence type="ECO:0000256" key="1">
    <source>
        <dbReference type="ARBA" id="ARBA00001946"/>
    </source>
</evidence>
<dbReference type="GO" id="GO:0006777">
    <property type="term" value="P:Mo-molybdopterin cofactor biosynthetic process"/>
    <property type="evidence" value="ECO:0007669"/>
    <property type="project" value="UniProtKB-UniRule"/>
</dbReference>
<dbReference type="Pfam" id="PF03453">
    <property type="entry name" value="MoeA_N"/>
    <property type="match status" value="1"/>
</dbReference>
<dbReference type="AlphaFoldDB" id="A0AA46TK87"/>
<evidence type="ECO:0000256" key="10">
    <source>
        <dbReference type="ARBA" id="ARBA00047317"/>
    </source>
</evidence>
<accession>A0AA46TK87</accession>